<accession>A0A835XQW7</accession>
<dbReference type="InterPro" id="IPR023210">
    <property type="entry name" value="NADP_OxRdtase_dom"/>
</dbReference>
<dbReference type="InterPro" id="IPR050523">
    <property type="entry name" value="AKR_Detox_Biosynth"/>
</dbReference>
<evidence type="ECO:0000259" key="2">
    <source>
        <dbReference type="Pfam" id="PF00248"/>
    </source>
</evidence>
<gene>
    <name evidence="3" type="ORF">HYH03_012917</name>
</gene>
<dbReference type="PRINTS" id="PR00069">
    <property type="entry name" value="ALDKETRDTASE"/>
</dbReference>
<proteinExistence type="predicted"/>
<dbReference type="EMBL" id="JAEHOE010000082">
    <property type="protein sequence ID" value="KAG2488598.1"/>
    <property type="molecule type" value="Genomic_DNA"/>
</dbReference>
<feature type="domain" description="NADP-dependent oxidoreductase" evidence="2">
    <location>
        <begin position="55"/>
        <end position="384"/>
    </location>
</feature>
<dbReference type="SUPFAM" id="SSF51430">
    <property type="entry name" value="NAD(P)-linked oxidoreductase"/>
    <property type="match status" value="1"/>
</dbReference>
<dbReference type="AlphaFoldDB" id="A0A835XQW7"/>
<dbReference type="CDD" id="cd19094">
    <property type="entry name" value="AKR_Tas-like"/>
    <property type="match status" value="1"/>
</dbReference>
<name>A0A835XQW7_9CHLO</name>
<keyword evidence="4" id="KW-1185">Reference proteome</keyword>
<organism evidence="3 4">
    <name type="scientific">Edaphochlamys debaryana</name>
    <dbReference type="NCBI Taxonomy" id="47281"/>
    <lineage>
        <taxon>Eukaryota</taxon>
        <taxon>Viridiplantae</taxon>
        <taxon>Chlorophyta</taxon>
        <taxon>core chlorophytes</taxon>
        <taxon>Chlorophyceae</taxon>
        <taxon>CS clade</taxon>
        <taxon>Chlamydomonadales</taxon>
        <taxon>Chlamydomonadales incertae sedis</taxon>
        <taxon>Edaphochlamys</taxon>
    </lineage>
</organism>
<dbReference type="InterPro" id="IPR036812">
    <property type="entry name" value="NAD(P)_OxRdtase_dom_sf"/>
</dbReference>
<keyword evidence="1" id="KW-0560">Oxidoreductase</keyword>
<evidence type="ECO:0000256" key="1">
    <source>
        <dbReference type="ARBA" id="ARBA00023002"/>
    </source>
</evidence>
<dbReference type="Gene3D" id="3.20.20.100">
    <property type="entry name" value="NADP-dependent oxidoreductase domain"/>
    <property type="match status" value="1"/>
</dbReference>
<protein>
    <recommendedName>
        <fullName evidence="2">NADP-dependent oxidoreductase domain-containing protein</fullName>
    </recommendedName>
</protein>
<reference evidence="3" key="1">
    <citation type="journal article" date="2020" name="bioRxiv">
        <title>Comparative genomics of Chlamydomonas.</title>
        <authorList>
            <person name="Craig R.J."/>
            <person name="Hasan A.R."/>
            <person name="Ness R.W."/>
            <person name="Keightley P.D."/>
        </authorList>
    </citation>
    <scope>NUCLEOTIDE SEQUENCE</scope>
    <source>
        <strain evidence="3">CCAP 11/70</strain>
    </source>
</reference>
<dbReference type="Pfam" id="PF00248">
    <property type="entry name" value="Aldo_ket_red"/>
    <property type="match status" value="1"/>
</dbReference>
<dbReference type="PANTHER" id="PTHR43364">
    <property type="entry name" value="NADH-SPECIFIC METHYLGLYOXAL REDUCTASE-RELATED"/>
    <property type="match status" value="1"/>
</dbReference>
<comment type="caution">
    <text evidence="3">The sequence shown here is derived from an EMBL/GenBank/DDBJ whole genome shotgun (WGS) entry which is preliminary data.</text>
</comment>
<dbReference type="GO" id="GO:0016491">
    <property type="term" value="F:oxidoreductase activity"/>
    <property type="evidence" value="ECO:0007669"/>
    <property type="project" value="UniProtKB-KW"/>
</dbReference>
<evidence type="ECO:0000313" key="3">
    <source>
        <dbReference type="EMBL" id="KAG2488598.1"/>
    </source>
</evidence>
<dbReference type="Proteomes" id="UP000612055">
    <property type="component" value="Unassembled WGS sequence"/>
</dbReference>
<dbReference type="InterPro" id="IPR020471">
    <property type="entry name" value="AKR"/>
</dbReference>
<dbReference type="OrthoDB" id="2310150at2759"/>
<sequence length="395" mass="44178">MQLSKPTNVARLRPSRRANVRAQAAAVELQQTKHKLKAADRVKLGNSDLEVSACCLGTMTWGSQNTEAEAHQQMSYAWDMGINFMDTAEMYPAPVSAETQGNTDRCIASWLKTGRVKREDVVLASKVVGRSDRVPWIRAQGGQTRVDRANIMESVEGSLKRLQTDYIDLLQIHWPDRNVGGFGAVYDPAREWESVPIEEQLRALQELVEAGKVRYVGLSNETSYGVMEFLRLAEQAGLPRVQSVQNCYHMLARLPVEIDLTETLLRRSVSLLAFSPLAGGVLSGKYTRPGASSDPSLQRSRHVKLPDFQPRYMQPMVQEAVRRYDEIAQKYGMSLAEMAMAWVKSRPVVASTIIGATTMDQLKENLRAFDKELSPECMAEIAAVFKQYRDPALVV</sequence>
<evidence type="ECO:0000313" key="4">
    <source>
        <dbReference type="Proteomes" id="UP000612055"/>
    </source>
</evidence>
<dbReference type="PANTHER" id="PTHR43364:SF4">
    <property type="entry name" value="NAD(P)-LINKED OXIDOREDUCTASE SUPERFAMILY PROTEIN"/>
    <property type="match status" value="1"/>
</dbReference>